<dbReference type="GO" id="GO:0000978">
    <property type="term" value="F:RNA polymerase II cis-regulatory region sequence-specific DNA binding"/>
    <property type="evidence" value="ECO:0007669"/>
    <property type="project" value="TreeGrafter"/>
</dbReference>
<organism evidence="12 13">
    <name type="scientific">Mesorhabditis belari</name>
    <dbReference type="NCBI Taxonomy" id="2138241"/>
    <lineage>
        <taxon>Eukaryota</taxon>
        <taxon>Metazoa</taxon>
        <taxon>Ecdysozoa</taxon>
        <taxon>Nematoda</taxon>
        <taxon>Chromadorea</taxon>
        <taxon>Rhabditida</taxon>
        <taxon>Rhabditina</taxon>
        <taxon>Rhabditomorpha</taxon>
        <taxon>Rhabditoidea</taxon>
        <taxon>Rhabditidae</taxon>
        <taxon>Mesorhabditinae</taxon>
        <taxon>Mesorhabditis</taxon>
    </lineage>
</organism>
<keyword evidence="12" id="KW-1185">Reference proteome</keyword>
<dbReference type="GO" id="GO:0090575">
    <property type="term" value="C:RNA polymerase II transcription regulator complex"/>
    <property type="evidence" value="ECO:0007669"/>
    <property type="project" value="TreeGrafter"/>
</dbReference>
<evidence type="ECO:0000256" key="9">
    <source>
        <dbReference type="ARBA" id="ARBA00023242"/>
    </source>
</evidence>
<evidence type="ECO:0000256" key="2">
    <source>
        <dbReference type="ARBA" id="ARBA00022723"/>
    </source>
</evidence>
<protein>
    <recommendedName>
        <fullName evidence="11">Nuclear receptor domain-containing protein</fullName>
    </recommendedName>
</protein>
<name>A0AAF3EX09_9BILA</name>
<keyword evidence="7" id="KW-0804">Transcription</keyword>
<evidence type="ECO:0000256" key="6">
    <source>
        <dbReference type="ARBA" id="ARBA00023125"/>
    </source>
</evidence>
<keyword evidence="9" id="KW-0539">Nucleus</keyword>
<sequence>MWDAVCYSNPLAYLCCESDWPMPFESLVDGMCQDLTPLPINPMDSTLNQTTTITPYQMYQYALWPFAFTSNDETRGSEGSSSQDKALSCTVCADAAEGFHFGAVACAACGAFFRRSVSDQKVYSCAHRKCNVRFDSAKRGGICRYCRFEKCLSVGMLPQEVQAKRARRSEASSTSSASPRPTPVNRRKGASGVLESIVALRREIASARTRIYNQEEAEPEPQCEAPEHWAQLGSCRLRELFLLYVSFEMALSTSTHGGVQMDRCALYDGSNVELTEESLRQFFADDSHNRDPDCLTRLSIEFYDHLVRVCSRSLQAAHLDEMEIAYVFYACLAHAAPAQNVPPRQMYATLAREIGNYYETGGAEVGVKMGGLSLLLSPLFINLFHLKEFTTVVELLGGTWMPPQ</sequence>
<keyword evidence="6" id="KW-0238">DNA-binding</keyword>
<dbReference type="Pfam" id="PF00105">
    <property type="entry name" value="zf-C4"/>
    <property type="match status" value="1"/>
</dbReference>
<evidence type="ECO:0000259" key="11">
    <source>
        <dbReference type="PROSITE" id="PS51030"/>
    </source>
</evidence>
<dbReference type="GO" id="GO:0008270">
    <property type="term" value="F:zinc ion binding"/>
    <property type="evidence" value="ECO:0007669"/>
    <property type="project" value="UniProtKB-KW"/>
</dbReference>
<dbReference type="InterPro" id="IPR001628">
    <property type="entry name" value="Znf_hrmn_rcpt"/>
</dbReference>
<dbReference type="InterPro" id="IPR016355">
    <property type="entry name" value="NR5-like"/>
</dbReference>
<feature type="region of interest" description="Disordered" evidence="10">
    <location>
        <begin position="163"/>
        <end position="189"/>
    </location>
</feature>
<dbReference type="PROSITE" id="PS00031">
    <property type="entry name" value="NUCLEAR_REC_DBD_1"/>
    <property type="match status" value="1"/>
</dbReference>
<evidence type="ECO:0000256" key="3">
    <source>
        <dbReference type="ARBA" id="ARBA00022771"/>
    </source>
</evidence>
<keyword evidence="3" id="KW-0863">Zinc-finger</keyword>
<dbReference type="WBParaSite" id="MBELARI_LOCUS18683">
    <property type="protein sequence ID" value="MBELARI_LOCUS18683"/>
    <property type="gene ID" value="MBELARI_LOCUS18683"/>
</dbReference>
<evidence type="ECO:0000256" key="5">
    <source>
        <dbReference type="ARBA" id="ARBA00023015"/>
    </source>
</evidence>
<evidence type="ECO:0000256" key="1">
    <source>
        <dbReference type="ARBA" id="ARBA00004123"/>
    </source>
</evidence>
<evidence type="ECO:0000256" key="8">
    <source>
        <dbReference type="ARBA" id="ARBA00023170"/>
    </source>
</evidence>
<dbReference type="InterPro" id="IPR013088">
    <property type="entry name" value="Znf_NHR/GATA"/>
</dbReference>
<keyword evidence="4" id="KW-0862">Zinc</keyword>
<proteinExistence type="predicted"/>
<reference evidence="13" key="1">
    <citation type="submission" date="2024-02" db="UniProtKB">
        <authorList>
            <consortium name="WormBaseParasite"/>
        </authorList>
    </citation>
    <scope>IDENTIFICATION</scope>
</reference>
<evidence type="ECO:0000256" key="7">
    <source>
        <dbReference type="ARBA" id="ARBA00023163"/>
    </source>
</evidence>
<dbReference type="SUPFAM" id="SSF57716">
    <property type="entry name" value="Glucocorticoid receptor-like (DNA-binding domain)"/>
    <property type="match status" value="1"/>
</dbReference>
<dbReference type="GO" id="GO:0009755">
    <property type="term" value="P:hormone-mediated signaling pathway"/>
    <property type="evidence" value="ECO:0007669"/>
    <property type="project" value="TreeGrafter"/>
</dbReference>
<dbReference type="Proteomes" id="UP000887575">
    <property type="component" value="Unassembled WGS sequence"/>
</dbReference>
<accession>A0AAF3EX09</accession>
<feature type="domain" description="Nuclear receptor" evidence="11">
    <location>
        <begin position="86"/>
        <end position="163"/>
    </location>
</feature>
<evidence type="ECO:0000256" key="4">
    <source>
        <dbReference type="ARBA" id="ARBA00022833"/>
    </source>
</evidence>
<evidence type="ECO:0000256" key="10">
    <source>
        <dbReference type="SAM" id="MobiDB-lite"/>
    </source>
</evidence>
<dbReference type="Gene3D" id="3.30.50.10">
    <property type="entry name" value="Erythroid Transcription Factor GATA-1, subunit A"/>
    <property type="match status" value="1"/>
</dbReference>
<dbReference type="PANTHER" id="PTHR24086">
    <property type="entry name" value="NUCLEAR RECEPTOR SUBFAMILY 5 GROUP A"/>
    <property type="match status" value="1"/>
</dbReference>
<dbReference type="AlphaFoldDB" id="A0AAF3EX09"/>
<dbReference type="PROSITE" id="PS51030">
    <property type="entry name" value="NUCLEAR_REC_DBD_2"/>
    <property type="match status" value="1"/>
</dbReference>
<dbReference type="SMART" id="SM00399">
    <property type="entry name" value="ZnF_C4"/>
    <property type="match status" value="1"/>
</dbReference>
<keyword evidence="2" id="KW-0479">Metal-binding</keyword>
<dbReference type="PRINTS" id="PR00047">
    <property type="entry name" value="STROIDFINGER"/>
</dbReference>
<evidence type="ECO:0000313" key="13">
    <source>
        <dbReference type="WBParaSite" id="MBELARI_LOCUS18683"/>
    </source>
</evidence>
<keyword evidence="8" id="KW-0675">Receptor</keyword>
<dbReference type="PANTHER" id="PTHR24086:SF43">
    <property type="entry name" value="NUCLEAR RECEPTOR DOMAIN-CONTAINING PROTEIN"/>
    <property type="match status" value="1"/>
</dbReference>
<keyword evidence="5" id="KW-0805">Transcription regulation</keyword>
<dbReference type="GO" id="GO:0004879">
    <property type="term" value="F:nuclear receptor activity"/>
    <property type="evidence" value="ECO:0007669"/>
    <property type="project" value="InterPro"/>
</dbReference>
<evidence type="ECO:0000313" key="12">
    <source>
        <dbReference type="Proteomes" id="UP000887575"/>
    </source>
</evidence>
<dbReference type="GO" id="GO:0009888">
    <property type="term" value="P:tissue development"/>
    <property type="evidence" value="ECO:0007669"/>
    <property type="project" value="TreeGrafter"/>
</dbReference>
<comment type="subcellular location">
    <subcellularLocation>
        <location evidence="1">Nucleus</location>
    </subcellularLocation>
</comment>